<comment type="caution">
    <text evidence="2">The sequence shown here is derived from an EMBL/GenBank/DDBJ whole genome shotgun (WGS) entry which is preliminary data.</text>
</comment>
<dbReference type="OrthoDB" id="5427350at2759"/>
<protein>
    <recommendedName>
        <fullName evidence="4">ASST-domain-containing protein</fullName>
    </recommendedName>
</protein>
<feature type="transmembrane region" description="Helical" evidence="1">
    <location>
        <begin position="547"/>
        <end position="566"/>
    </location>
</feature>
<evidence type="ECO:0000313" key="3">
    <source>
        <dbReference type="Proteomes" id="UP000308671"/>
    </source>
</evidence>
<feature type="transmembrane region" description="Helical" evidence="1">
    <location>
        <begin position="12"/>
        <end position="30"/>
    </location>
</feature>
<accession>A0A4S8R8N3</accession>
<keyword evidence="1" id="KW-0472">Membrane</keyword>
<dbReference type="EMBL" id="PQXL01000053">
    <property type="protein sequence ID" value="THV53352.1"/>
    <property type="molecule type" value="Genomic_DNA"/>
</dbReference>
<proteinExistence type="predicted"/>
<keyword evidence="3" id="KW-1185">Reference proteome</keyword>
<dbReference type="PANTHER" id="PTHR35340">
    <property type="entry name" value="PQQ ENZYME REPEAT PROTEIN-RELATED"/>
    <property type="match status" value="1"/>
</dbReference>
<organism evidence="2 3">
    <name type="scientific">Botrytis galanthina</name>
    <dbReference type="NCBI Taxonomy" id="278940"/>
    <lineage>
        <taxon>Eukaryota</taxon>
        <taxon>Fungi</taxon>
        <taxon>Dikarya</taxon>
        <taxon>Ascomycota</taxon>
        <taxon>Pezizomycotina</taxon>
        <taxon>Leotiomycetes</taxon>
        <taxon>Helotiales</taxon>
        <taxon>Sclerotiniaceae</taxon>
        <taxon>Botrytis</taxon>
    </lineage>
</organism>
<dbReference type="Pfam" id="PF14269">
    <property type="entry name" value="Arylsulfotran_2"/>
    <property type="match status" value="1"/>
</dbReference>
<dbReference type="AlphaFoldDB" id="A0A4S8R8N3"/>
<keyword evidence="1" id="KW-1133">Transmembrane helix</keyword>
<evidence type="ECO:0000256" key="1">
    <source>
        <dbReference type="SAM" id="Phobius"/>
    </source>
</evidence>
<reference evidence="2 3" key="1">
    <citation type="submission" date="2017-12" db="EMBL/GenBank/DDBJ databases">
        <title>Comparative genomics of Botrytis spp.</title>
        <authorList>
            <person name="Valero-Jimenez C.A."/>
            <person name="Tapia P."/>
            <person name="Veloso J."/>
            <person name="Silva-Moreno E."/>
            <person name="Staats M."/>
            <person name="Valdes J.H."/>
            <person name="Van Kan J.A.L."/>
        </authorList>
    </citation>
    <scope>NUCLEOTIDE SEQUENCE [LARGE SCALE GENOMIC DNA]</scope>
    <source>
        <strain evidence="2 3">MUCL435</strain>
    </source>
</reference>
<evidence type="ECO:0000313" key="2">
    <source>
        <dbReference type="EMBL" id="THV53352.1"/>
    </source>
</evidence>
<gene>
    <name evidence="2" type="ORF">BGAL_0053g00200</name>
</gene>
<dbReference type="PANTHER" id="PTHR35340:SF5">
    <property type="entry name" value="ASST-DOMAIN-CONTAINING PROTEIN"/>
    <property type="match status" value="1"/>
</dbReference>
<keyword evidence="1" id="KW-0812">Transmembrane</keyword>
<name>A0A4S8R8N3_9HELO</name>
<dbReference type="InterPro" id="IPR053143">
    <property type="entry name" value="Arylsulfate_ST"/>
</dbReference>
<evidence type="ECO:0008006" key="4">
    <source>
        <dbReference type="Google" id="ProtNLM"/>
    </source>
</evidence>
<dbReference type="InterPro" id="IPR039535">
    <property type="entry name" value="ASST-like"/>
</dbReference>
<sequence length="593" mass="66763">MFETHDRSTNMYSFMGFNIAISVTTLLFLLSNTPHYQVRADAGLITSENYDTFNLGGYGDWPKQHYHSSDLTSPLFLVNKWNESAISNHSHIFMSPTLDGEEKSPMIFSSKDLSLVYADPTWHGGSDTKLQFYNGKPYLTFWSGIDFQGHGSGGGVMLNSSYDKVYNISVNSLAGGADGHEFQLTGDGGAMMNNYHTTIADCRPVGGPNGGKVLTGSFQEVDIQTGWVRHTWNALDHFGLNESFTTYVDEEWGWDWFHMNSLQKTREGHYLISSRHLRMIAYINGTDGSKIWQVGGHNNDFTDLSGGNATNFAFQHHARFVNDDLTEITFFDNHNMYINSPTPNCTTDCSRGMKIKLNYHNMTAKLVHQFYHPKSVQAWAEGGIHALDNGNFLVGYGVVPSFAEFTETGEVAMEIQTRPWYVASGRGTDLYRVYKFDWVAQPSWKPVMVEVGQILYISWNGATEVESWALYGGSSPTTMHHLLTMPKTGFETGVRPSNSSAFYQAIALDKDGNELDSTEILEMYRLSSPTLLRIPEEYLTAMRVFPFIWAAVMLISMALARSNLWIKLRKRMRGRDNEVGEGLEKESKSKLLP</sequence>
<dbReference type="Proteomes" id="UP000308671">
    <property type="component" value="Unassembled WGS sequence"/>
</dbReference>